<evidence type="ECO:0000256" key="9">
    <source>
        <dbReference type="SAM" id="Phobius"/>
    </source>
</evidence>
<feature type="transmembrane region" description="Helical" evidence="9">
    <location>
        <begin position="386"/>
        <end position="410"/>
    </location>
</feature>
<feature type="transmembrane region" description="Helical" evidence="9">
    <location>
        <begin position="68"/>
        <end position="86"/>
    </location>
</feature>
<dbReference type="PROSITE" id="PS50850">
    <property type="entry name" value="MFS"/>
    <property type="match status" value="1"/>
</dbReference>
<reference evidence="11 12" key="1">
    <citation type="submission" date="2023-04" db="EMBL/GenBank/DDBJ databases">
        <title>Forest soil microbial communities from Buena Vista Peninsula, Colon Province, Panama.</title>
        <authorList>
            <person name="Bouskill N."/>
        </authorList>
    </citation>
    <scope>NUCLEOTIDE SEQUENCE [LARGE SCALE GENOMIC DNA]</scope>
    <source>
        <strain evidence="11 12">GGS1</strain>
    </source>
</reference>
<feature type="transmembrane region" description="Helical" evidence="9">
    <location>
        <begin position="355"/>
        <end position="374"/>
    </location>
</feature>
<feature type="transmembrane region" description="Helical" evidence="9">
    <location>
        <begin position="184"/>
        <end position="206"/>
    </location>
</feature>
<proteinExistence type="predicted"/>
<feature type="transmembrane region" description="Helical" evidence="9">
    <location>
        <begin position="98"/>
        <end position="115"/>
    </location>
</feature>
<sequence>MIQESPPHGPAHHPVQHHGEGNGPPVPRRWATLALLCMAQFLLIVDVTVINVALPTVGDALDLGPGELTWAVTAYTLCFGSLLILGGRAGDSFGRKRMFLTGLLVFTAASLLSGLAEGGGALITSRAAQGVGAALLSPAAMAIITSMFDGPERNRALGVWAAIGGSGAAFGVLLGGVLTTSLGWRWIFFINVPIGAVVFACVAVLLKEPAVHPHGHSAEPRKGVDPAGALTMTAAPGLLIYGLVQARDHGFGSTSVLLPLLGAVVCAGVFVAVERSVRVPLVRLSVLTRRNLVGGGLVMLAASGVLISTFFLCSLYLQHVLGLSALKTGLVFLPVAVAITLGAHFSSRVIALFGWRPAAACGFTLGAVGSLLLSRVEAGGGAWTQVLPGFLVGAVGLGAGFVCATTSAMSGVPHEDMGLTSGLVNTCHELGAALGVAVVATVAGTSLDTGAGPAAPPVSGFDSAFVACAVISLGAAVIGGVLLPRGRPDPSQGPVFAH</sequence>
<dbReference type="CDD" id="cd17321">
    <property type="entry name" value="MFS_MMR_MDR_like"/>
    <property type="match status" value="1"/>
</dbReference>
<keyword evidence="6 9" id="KW-0472">Membrane</keyword>
<dbReference type="Gene3D" id="1.20.1250.20">
    <property type="entry name" value="MFS general substrate transporter like domains"/>
    <property type="match status" value="1"/>
</dbReference>
<organism evidence="11 12">
    <name type="scientific">Streptomyces pseudovenezuelae</name>
    <dbReference type="NCBI Taxonomy" id="67350"/>
    <lineage>
        <taxon>Bacteria</taxon>
        <taxon>Bacillati</taxon>
        <taxon>Actinomycetota</taxon>
        <taxon>Actinomycetes</taxon>
        <taxon>Kitasatosporales</taxon>
        <taxon>Streptomycetaceae</taxon>
        <taxon>Streptomyces</taxon>
        <taxon>Streptomyces aurantiacus group</taxon>
    </lineage>
</organism>
<evidence type="ECO:0000256" key="7">
    <source>
        <dbReference type="ARBA" id="ARBA00023251"/>
    </source>
</evidence>
<evidence type="ECO:0000259" key="10">
    <source>
        <dbReference type="PROSITE" id="PS50850"/>
    </source>
</evidence>
<feature type="transmembrane region" description="Helical" evidence="9">
    <location>
        <begin position="464"/>
        <end position="483"/>
    </location>
</feature>
<dbReference type="EMBL" id="JARXVH010000035">
    <property type="protein sequence ID" value="MDH6222488.1"/>
    <property type="molecule type" value="Genomic_DNA"/>
</dbReference>
<evidence type="ECO:0000256" key="5">
    <source>
        <dbReference type="ARBA" id="ARBA00022989"/>
    </source>
</evidence>
<feature type="transmembrane region" description="Helical" evidence="9">
    <location>
        <begin position="157"/>
        <end position="178"/>
    </location>
</feature>
<feature type="region of interest" description="Disordered" evidence="8">
    <location>
        <begin position="1"/>
        <end position="23"/>
    </location>
</feature>
<keyword evidence="5 9" id="KW-1133">Transmembrane helix</keyword>
<feature type="transmembrane region" description="Helical" evidence="9">
    <location>
        <begin position="256"/>
        <end position="273"/>
    </location>
</feature>
<dbReference type="Gene3D" id="1.20.1720.10">
    <property type="entry name" value="Multidrug resistance protein D"/>
    <property type="match status" value="1"/>
</dbReference>
<gene>
    <name evidence="11" type="ORF">M2283_009839</name>
</gene>
<keyword evidence="3" id="KW-1003">Cell membrane</keyword>
<keyword evidence="7" id="KW-0046">Antibiotic resistance</keyword>
<dbReference type="PANTHER" id="PTHR42718">
    <property type="entry name" value="MAJOR FACILITATOR SUPERFAMILY MULTIDRUG TRANSPORTER MFSC"/>
    <property type="match status" value="1"/>
</dbReference>
<dbReference type="Proteomes" id="UP001160499">
    <property type="component" value="Unassembled WGS sequence"/>
</dbReference>
<keyword evidence="2" id="KW-0813">Transport</keyword>
<dbReference type="InterPro" id="IPR011701">
    <property type="entry name" value="MFS"/>
</dbReference>
<evidence type="ECO:0000256" key="8">
    <source>
        <dbReference type="SAM" id="MobiDB-lite"/>
    </source>
</evidence>
<feature type="transmembrane region" description="Helical" evidence="9">
    <location>
        <begin position="293"/>
        <end position="317"/>
    </location>
</feature>
<dbReference type="InterPro" id="IPR020846">
    <property type="entry name" value="MFS_dom"/>
</dbReference>
<evidence type="ECO:0000313" key="12">
    <source>
        <dbReference type="Proteomes" id="UP001160499"/>
    </source>
</evidence>
<comment type="caution">
    <text evidence="11">The sequence shown here is derived from an EMBL/GenBank/DDBJ whole genome shotgun (WGS) entry which is preliminary data.</text>
</comment>
<evidence type="ECO:0000256" key="4">
    <source>
        <dbReference type="ARBA" id="ARBA00022692"/>
    </source>
</evidence>
<evidence type="ECO:0000256" key="2">
    <source>
        <dbReference type="ARBA" id="ARBA00022448"/>
    </source>
</evidence>
<dbReference type="PANTHER" id="PTHR42718:SF46">
    <property type="entry name" value="BLR6921 PROTEIN"/>
    <property type="match status" value="1"/>
</dbReference>
<evidence type="ECO:0000256" key="3">
    <source>
        <dbReference type="ARBA" id="ARBA00022475"/>
    </source>
</evidence>
<protein>
    <submittedName>
        <fullName evidence="11">EmrB/QacA subfamily drug resistance transporter</fullName>
    </submittedName>
</protein>
<accession>A0ABT6M1R0</accession>
<keyword evidence="12" id="KW-1185">Reference proteome</keyword>
<dbReference type="InterPro" id="IPR036259">
    <property type="entry name" value="MFS_trans_sf"/>
</dbReference>
<feature type="domain" description="Major facilitator superfamily (MFS) profile" evidence="10">
    <location>
        <begin position="32"/>
        <end position="487"/>
    </location>
</feature>
<feature type="transmembrane region" description="Helical" evidence="9">
    <location>
        <begin position="323"/>
        <end position="343"/>
    </location>
</feature>
<evidence type="ECO:0000256" key="6">
    <source>
        <dbReference type="ARBA" id="ARBA00023136"/>
    </source>
</evidence>
<comment type="subcellular location">
    <subcellularLocation>
        <location evidence="1">Cell membrane</location>
        <topology evidence="1">Multi-pass membrane protein</topology>
    </subcellularLocation>
</comment>
<feature type="transmembrane region" description="Helical" evidence="9">
    <location>
        <begin position="33"/>
        <end position="56"/>
    </location>
</feature>
<feature type="transmembrane region" description="Helical" evidence="9">
    <location>
        <begin position="227"/>
        <end position="244"/>
    </location>
</feature>
<keyword evidence="4 9" id="KW-0812">Transmembrane</keyword>
<dbReference type="Pfam" id="PF07690">
    <property type="entry name" value="MFS_1"/>
    <property type="match status" value="1"/>
</dbReference>
<evidence type="ECO:0000256" key="1">
    <source>
        <dbReference type="ARBA" id="ARBA00004651"/>
    </source>
</evidence>
<dbReference type="SUPFAM" id="SSF103473">
    <property type="entry name" value="MFS general substrate transporter"/>
    <property type="match status" value="1"/>
</dbReference>
<name>A0ABT6M1R0_9ACTN</name>
<evidence type="ECO:0000313" key="11">
    <source>
        <dbReference type="EMBL" id="MDH6222488.1"/>
    </source>
</evidence>
<dbReference type="PRINTS" id="PR01036">
    <property type="entry name" value="TCRTETB"/>
</dbReference>